<dbReference type="Proteomes" id="UP000533533">
    <property type="component" value="Unassembled WGS sequence"/>
</dbReference>
<reference evidence="1 2" key="1">
    <citation type="submission" date="2020-08" db="EMBL/GenBank/DDBJ databases">
        <title>Genomic Encyclopedia of Type Strains, Phase IV (KMG-V): Genome sequencing to study the core and pangenomes of soil and plant-associated prokaryotes.</title>
        <authorList>
            <person name="Whitman W."/>
        </authorList>
    </citation>
    <scope>NUCLEOTIDE SEQUENCE [LARGE SCALE GENOMIC DNA]</scope>
    <source>
        <strain evidence="1 2">SRMrh-85</strain>
    </source>
</reference>
<protein>
    <submittedName>
        <fullName evidence="1">Uncharacterized protein</fullName>
    </submittedName>
</protein>
<organism evidence="1 2">
    <name type="scientific">Paraburkholderia silvatlantica</name>
    <dbReference type="NCBI Taxonomy" id="321895"/>
    <lineage>
        <taxon>Bacteria</taxon>
        <taxon>Pseudomonadati</taxon>
        <taxon>Pseudomonadota</taxon>
        <taxon>Betaproteobacteria</taxon>
        <taxon>Burkholderiales</taxon>
        <taxon>Burkholderiaceae</taxon>
        <taxon>Paraburkholderia</taxon>
    </lineage>
</organism>
<proteinExistence type="predicted"/>
<evidence type="ECO:0000313" key="2">
    <source>
        <dbReference type="Proteomes" id="UP000533533"/>
    </source>
</evidence>
<gene>
    <name evidence="1" type="ORF">FHX59_002812</name>
</gene>
<keyword evidence="2" id="KW-1185">Reference proteome</keyword>
<sequence>MEFPKMLYKATAPIESEHALKEALHSGVVQTVIVKSAREQNAAKGFTEDLGSLITEPEAKSAGNA</sequence>
<dbReference type="EMBL" id="JACHVZ010000007">
    <property type="protein sequence ID" value="MBB2928390.1"/>
    <property type="molecule type" value="Genomic_DNA"/>
</dbReference>
<evidence type="ECO:0000313" key="1">
    <source>
        <dbReference type="EMBL" id="MBB2928390.1"/>
    </source>
</evidence>
<comment type="caution">
    <text evidence="1">The sequence shown here is derived from an EMBL/GenBank/DDBJ whole genome shotgun (WGS) entry which is preliminary data.</text>
</comment>
<accession>A0ABR6FLU2</accession>
<dbReference type="RefSeq" id="WP_116603285.1">
    <property type="nucleotide sequence ID" value="NZ_JACHVZ010000007.1"/>
</dbReference>
<name>A0ABR6FLU2_9BURK</name>